<sequence length="197" mass="22976">MTEQIYDTVLYQKKSFTLASTNGYRLFNPVKYGINFDIISTACWRGYYCTYEVTDTSLFLTKLNIGLSEADHLKRLLKLFGKPTTQYTKSWGWESSDCKIDAIRKLIPFTGGLLLGNDSICEMYYGMGFPPAYEFRTVYELIFDNGKLIEEHDRSPQMAQLREILPIGTLNSRVSPSRNEIKQWLKQCFNLEYERLY</sequence>
<keyword evidence="2" id="KW-1185">Reference proteome</keyword>
<evidence type="ECO:0000313" key="2">
    <source>
        <dbReference type="Proteomes" id="UP000621307"/>
    </source>
</evidence>
<name>A0ABR8BPG8_9NOSO</name>
<dbReference type="EMBL" id="JACJQL010000065">
    <property type="protein sequence ID" value="MBD2254800.1"/>
    <property type="molecule type" value="Genomic_DNA"/>
</dbReference>
<gene>
    <name evidence="1" type="ORF">H6G14_26570</name>
</gene>
<dbReference type="Proteomes" id="UP000621307">
    <property type="component" value="Unassembled WGS sequence"/>
</dbReference>
<comment type="caution">
    <text evidence="1">The sequence shown here is derived from an EMBL/GenBank/DDBJ whole genome shotgun (WGS) entry which is preliminary data.</text>
</comment>
<proteinExistence type="predicted"/>
<protein>
    <submittedName>
        <fullName evidence="1">Uncharacterized protein</fullName>
    </submittedName>
</protein>
<reference evidence="1 2" key="1">
    <citation type="journal article" date="2020" name="ISME J.">
        <title>Comparative genomics reveals insights into cyanobacterial evolution and habitat adaptation.</title>
        <authorList>
            <person name="Chen M.Y."/>
            <person name="Teng W.K."/>
            <person name="Zhao L."/>
            <person name="Hu C.X."/>
            <person name="Zhou Y.K."/>
            <person name="Han B.P."/>
            <person name="Song L.R."/>
            <person name="Shu W.S."/>
        </authorList>
    </citation>
    <scope>NUCLEOTIDE SEQUENCE [LARGE SCALE GENOMIC DNA]</scope>
    <source>
        <strain evidence="1 2">FACHB-3921</strain>
    </source>
</reference>
<organism evidence="1 2">
    <name type="scientific">Nostoc parmelioides FACHB-3921</name>
    <dbReference type="NCBI Taxonomy" id="2692909"/>
    <lineage>
        <taxon>Bacteria</taxon>
        <taxon>Bacillati</taxon>
        <taxon>Cyanobacteriota</taxon>
        <taxon>Cyanophyceae</taxon>
        <taxon>Nostocales</taxon>
        <taxon>Nostocaceae</taxon>
        <taxon>Nostoc</taxon>
    </lineage>
</organism>
<dbReference type="RefSeq" id="WP_149028795.1">
    <property type="nucleotide sequence ID" value="NZ_JACJQL010000065.1"/>
</dbReference>
<evidence type="ECO:0000313" key="1">
    <source>
        <dbReference type="EMBL" id="MBD2254800.1"/>
    </source>
</evidence>
<accession>A0ABR8BPG8</accession>